<protein>
    <recommendedName>
        <fullName evidence="2">Bacterial Pleckstrin homology domain-containing protein</fullName>
    </recommendedName>
</protein>
<evidence type="ECO:0000313" key="3">
    <source>
        <dbReference type="EMBL" id="GEM90829.1"/>
    </source>
</evidence>
<evidence type="ECO:0000256" key="1">
    <source>
        <dbReference type="SAM" id="Phobius"/>
    </source>
</evidence>
<gene>
    <name evidence="3" type="ORF">ODE01S_22630</name>
</gene>
<reference evidence="3 4" key="1">
    <citation type="submission" date="2019-07" db="EMBL/GenBank/DDBJ databases">
        <title>Whole genome shotgun sequence of Oceanithermus desulfurans NBRC 100063.</title>
        <authorList>
            <person name="Hosoyama A."/>
            <person name="Uohara A."/>
            <person name="Ohji S."/>
            <person name="Ichikawa N."/>
        </authorList>
    </citation>
    <scope>NUCLEOTIDE SEQUENCE [LARGE SCALE GENOMIC DNA]</scope>
    <source>
        <strain evidence="3 4">NBRC 100063</strain>
    </source>
</reference>
<organism evidence="3 4">
    <name type="scientific">Oceanithermus desulfurans NBRC 100063</name>
    <dbReference type="NCBI Taxonomy" id="1227550"/>
    <lineage>
        <taxon>Bacteria</taxon>
        <taxon>Thermotogati</taxon>
        <taxon>Deinococcota</taxon>
        <taxon>Deinococci</taxon>
        <taxon>Thermales</taxon>
        <taxon>Thermaceae</taxon>
        <taxon>Oceanithermus</taxon>
    </lineage>
</organism>
<name>A0A511RMF8_9DEIN</name>
<evidence type="ECO:0000313" key="4">
    <source>
        <dbReference type="Proteomes" id="UP000321827"/>
    </source>
</evidence>
<feature type="domain" description="Bacterial Pleckstrin homology" evidence="2">
    <location>
        <begin position="67"/>
        <end position="164"/>
    </location>
</feature>
<keyword evidence="1" id="KW-1133">Transmembrane helix</keyword>
<dbReference type="OrthoDB" id="68595at2"/>
<keyword evidence="1" id="KW-0812">Transmembrane</keyword>
<proteinExistence type="predicted"/>
<keyword evidence="1" id="KW-0472">Membrane</keyword>
<feature type="transmembrane region" description="Helical" evidence="1">
    <location>
        <begin position="44"/>
        <end position="62"/>
    </location>
</feature>
<feature type="transmembrane region" description="Helical" evidence="1">
    <location>
        <begin position="15"/>
        <end position="32"/>
    </location>
</feature>
<comment type="caution">
    <text evidence="3">The sequence shown here is derived from an EMBL/GenBank/DDBJ whole genome shotgun (WGS) entry which is preliminary data.</text>
</comment>
<dbReference type="RefSeq" id="WP_147148928.1">
    <property type="nucleotide sequence ID" value="NZ_BJXN01000023.1"/>
</dbReference>
<evidence type="ECO:0000259" key="2">
    <source>
        <dbReference type="Pfam" id="PF10882"/>
    </source>
</evidence>
<dbReference type="EMBL" id="BJXN01000023">
    <property type="protein sequence ID" value="GEM90829.1"/>
    <property type="molecule type" value="Genomic_DNA"/>
</dbReference>
<accession>A0A511RMF8</accession>
<dbReference type="InterPro" id="IPR027783">
    <property type="entry name" value="Bacterial_PH-related"/>
</dbReference>
<dbReference type="AlphaFoldDB" id="A0A511RMF8"/>
<dbReference type="Pfam" id="PF10882">
    <property type="entry name" value="bPH_5"/>
    <property type="match status" value="1"/>
</dbReference>
<sequence length="173" mass="19094">MKTFDPDLDTAGRPLRAAGLLLMGAALAYYAYGTAAGLPLGRALVALWVFLIVAFFVGLLWWMPARLRYRLSDRDLEIQHFLGRRRIQLENLREVHEVTFALGRRSGSAALPGYYVGRFQSNLGRLTAYTGRAAGEGVLLVLHTGEQVLLAPKRARLMLAQLRSALPEGAEEA</sequence>
<dbReference type="Proteomes" id="UP000321827">
    <property type="component" value="Unassembled WGS sequence"/>
</dbReference>